<dbReference type="Pfam" id="PF13521">
    <property type="entry name" value="AAA_28"/>
    <property type="match status" value="1"/>
</dbReference>
<dbReference type="RefSeq" id="WP_345458548.1">
    <property type="nucleotide sequence ID" value="NZ_BAABHF010000010.1"/>
</dbReference>
<evidence type="ECO:0000259" key="1">
    <source>
        <dbReference type="Pfam" id="PF13521"/>
    </source>
</evidence>
<dbReference type="SUPFAM" id="SSF52540">
    <property type="entry name" value="P-loop containing nucleoside triphosphate hydrolases"/>
    <property type="match status" value="1"/>
</dbReference>
<gene>
    <name evidence="2" type="ORF">GCM10023191_012550</name>
</gene>
<sequence length="182" mass="20612">MTSARHELIAITGGPGSGKTTLVELLRENGFAAAPEAGRAIIQDQSAIGGTGLPWSDTTLFAELMLSWEIRSYRWALTRTGPVFFDHAVPCVAGYLRLLGRDVPDHVEAAVAAFPYRPQVFIAPPWPEIYRTDEERRQSWDEAQRTYEAMAETYARYGYDLVELPRTDPEERMRFVLRHIAR</sequence>
<dbReference type="EMBL" id="BAABHF010000010">
    <property type="protein sequence ID" value="GAA4486430.1"/>
    <property type="molecule type" value="Genomic_DNA"/>
</dbReference>
<dbReference type="Gene3D" id="3.40.50.300">
    <property type="entry name" value="P-loop containing nucleotide triphosphate hydrolases"/>
    <property type="match status" value="1"/>
</dbReference>
<keyword evidence="3" id="KW-1185">Reference proteome</keyword>
<dbReference type="InterPro" id="IPR027417">
    <property type="entry name" value="P-loop_NTPase"/>
</dbReference>
<dbReference type="Proteomes" id="UP001500503">
    <property type="component" value="Unassembled WGS sequence"/>
</dbReference>
<accession>A0ABP8PGJ5</accession>
<comment type="caution">
    <text evidence="2">The sequence shown here is derived from an EMBL/GenBank/DDBJ whole genome shotgun (WGS) entry which is preliminary data.</text>
</comment>
<evidence type="ECO:0000313" key="3">
    <source>
        <dbReference type="Proteomes" id="UP001500503"/>
    </source>
</evidence>
<name>A0ABP8PGJ5_9ACTN</name>
<protein>
    <submittedName>
        <fullName evidence="2">AAA family ATPase</fullName>
    </submittedName>
</protein>
<evidence type="ECO:0000313" key="2">
    <source>
        <dbReference type="EMBL" id="GAA4486430.1"/>
    </source>
</evidence>
<reference evidence="3" key="1">
    <citation type="journal article" date="2019" name="Int. J. Syst. Evol. Microbiol.">
        <title>The Global Catalogue of Microorganisms (GCM) 10K type strain sequencing project: providing services to taxonomists for standard genome sequencing and annotation.</title>
        <authorList>
            <consortium name="The Broad Institute Genomics Platform"/>
            <consortium name="The Broad Institute Genome Sequencing Center for Infectious Disease"/>
            <person name="Wu L."/>
            <person name="Ma J."/>
        </authorList>
    </citation>
    <scope>NUCLEOTIDE SEQUENCE [LARGE SCALE GENOMIC DNA]</scope>
    <source>
        <strain evidence="3">JCM 17933</strain>
    </source>
</reference>
<feature type="domain" description="NadR/Ttd14 AAA" evidence="1">
    <location>
        <begin position="9"/>
        <end position="172"/>
    </location>
</feature>
<dbReference type="InterPro" id="IPR038727">
    <property type="entry name" value="NadR/Ttd14_AAA_dom"/>
</dbReference>
<organism evidence="2 3">
    <name type="scientific">Actinoallomurus oryzae</name>
    <dbReference type="NCBI Taxonomy" id="502180"/>
    <lineage>
        <taxon>Bacteria</taxon>
        <taxon>Bacillati</taxon>
        <taxon>Actinomycetota</taxon>
        <taxon>Actinomycetes</taxon>
        <taxon>Streptosporangiales</taxon>
        <taxon>Thermomonosporaceae</taxon>
        <taxon>Actinoallomurus</taxon>
    </lineage>
</organism>
<proteinExistence type="predicted"/>